<dbReference type="InterPro" id="IPR000528">
    <property type="entry name" value="Plant_nsLTP"/>
</dbReference>
<dbReference type="GO" id="GO:0098552">
    <property type="term" value="C:side of membrane"/>
    <property type="evidence" value="ECO:0007669"/>
    <property type="project" value="UniProtKB-KW"/>
</dbReference>
<dbReference type="PANTHER" id="PTHR33044">
    <property type="entry name" value="BIFUNCTIONAL INHIBITOR/LIPID-TRANSFER PROTEIN/SEED STORAGE 2S ALBUMIN SUPERFAMILY PROTEIN-RELATED"/>
    <property type="match status" value="1"/>
</dbReference>
<keyword evidence="12" id="KW-1185">Reference proteome</keyword>
<name>A0AAV5EN86_ELECO</name>
<keyword evidence="4 9" id="KW-0732">Signal</keyword>
<evidence type="ECO:0000256" key="2">
    <source>
        <dbReference type="ARBA" id="ARBA00009748"/>
    </source>
</evidence>
<evidence type="ECO:0000313" key="12">
    <source>
        <dbReference type="Proteomes" id="UP001054889"/>
    </source>
</evidence>
<dbReference type="SUPFAM" id="SSF47699">
    <property type="entry name" value="Bifunctional inhibitor/lipid-transfer protein/seed storage 2S albumin"/>
    <property type="match status" value="1"/>
</dbReference>
<evidence type="ECO:0000256" key="3">
    <source>
        <dbReference type="ARBA" id="ARBA00022622"/>
    </source>
</evidence>
<evidence type="ECO:0000313" key="11">
    <source>
        <dbReference type="EMBL" id="GJN23655.1"/>
    </source>
</evidence>
<reference evidence="11" key="2">
    <citation type="submission" date="2021-12" db="EMBL/GenBank/DDBJ databases">
        <title>Resequencing data analysis of finger millet.</title>
        <authorList>
            <person name="Hatakeyama M."/>
            <person name="Aluri S."/>
            <person name="Balachadran M.T."/>
            <person name="Sivarajan S.R."/>
            <person name="Poveda L."/>
            <person name="Shimizu-Inatsugi R."/>
            <person name="Schlapbach R."/>
            <person name="Sreeman S.M."/>
            <person name="Shimizu K.K."/>
        </authorList>
    </citation>
    <scope>NUCLEOTIDE SEQUENCE</scope>
</reference>
<dbReference type="Pfam" id="PF14368">
    <property type="entry name" value="LTP_2"/>
    <property type="match status" value="1"/>
</dbReference>
<evidence type="ECO:0000259" key="10">
    <source>
        <dbReference type="SMART" id="SM00499"/>
    </source>
</evidence>
<dbReference type="CDD" id="cd00010">
    <property type="entry name" value="AAI_LTSS"/>
    <property type="match status" value="1"/>
</dbReference>
<reference evidence="11" key="1">
    <citation type="journal article" date="2018" name="DNA Res.">
        <title>Multiple hybrid de novo genome assembly of finger millet, an orphan allotetraploid crop.</title>
        <authorList>
            <person name="Hatakeyama M."/>
            <person name="Aluri S."/>
            <person name="Balachadran M.T."/>
            <person name="Sivarajan S.R."/>
            <person name="Patrignani A."/>
            <person name="Gruter S."/>
            <person name="Poveda L."/>
            <person name="Shimizu-Inatsugi R."/>
            <person name="Baeten J."/>
            <person name="Francoijs K.J."/>
            <person name="Nataraja K.N."/>
            <person name="Reddy Y.A.N."/>
            <person name="Phadnis S."/>
            <person name="Ravikumar R.L."/>
            <person name="Schlapbach R."/>
            <person name="Sreeman S.M."/>
            <person name="Shimizu K.K."/>
        </authorList>
    </citation>
    <scope>NUCLEOTIDE SEQUENCE</scope>
</reference>
<accession>A0AAV5EN86</accession>
<dbReference type="GO" id="GO:0006869">
    <property type="term" value="P:lipid transport"/>
    <property type="evidence" value="ECO:0007669"/>
    <property type="project" value="InterPro"/>
</dbReference>
<feature type="domain" description="Bifunctional inhibitor/plant lipid transfer protein/seed storage helical" evidence="10">
    <location>
        <begin position="33"/>
        <end position="113"/>
    </location>
</feature>
<dbReference type="GO" id="GO:0008289">
    <property type="term" value="F:lipid binding"/>
    <property type="evidence" value="ECO:0007669"/>
    <property type="project" value="InterPro"/>
</dbReference>
<keyword evidence="3" id="KW-0472">Membrane</keyword>
<dbReference type="EMBL" id="BQKI01000076">
    <property type="protein sequence ID" value="GJN23655.1"/>
    <property type="molecule type" value="Genomic_DNA"/>
</dbReference>
<gene>
    <name evidence="11" type="primary">gb11321</name>
    <name evidence="11" type="ORF">PR202_gb11321</name>
</gene>
<comment type="caution">
    <text evidence="11">The sequence shown here is derived from an EMBL/GenBank/DDBJ whole genome shotgun (WGS) entry which is preliminary data.</text>
</comment>
<evidence type="ECO:0000256" key="5">
    <source>
        <dbReference type="ARBA" id="ARBA00023157"/>
    </source>
</evidence>
<feature type="region of interest" description="Disordered" evidence="8">
    <location>
        <begin position="107"/>
        <end position="131"/>
    </location>
</feature>
<dbReference type="AlphaFoldDB" id="A0AAV5EN86"/>
<evidence type="ECO:0000256" key="1">
    <source>
        <dbReference type="ARBA" id="ARBA00004609"/>
    </source>
</evidence>
<dbReference type="InterPro" id="IPR016140">
    <property type="entry name" value="Bifunc_inhib/LTP/seed_store"/>
</dbReference>
<protein>
    <recommendedName>
        <fullName evidence="10">Bifunctional inhibitor/plant lipid transfer protein/seed storage helical domain-containing protein</fullName>
    </recommendedName>
</protein>
<evidence type="ECO:0000256" key="9">
    <source>
        <dbReference type="SAM" id="SignalP"/>
    </source>
</evidence>
<evidence type="ECO:0000256" key="8">
    <source>
        <dbReference type="SAM" id="MobiDB-lite"/>
    </source>
</evidence>
<keyword evidence="6" id="KW-0325">Glycoprotein</keyword>
<dbReference type="PRINTS" id="PR00382">
    <property type="entry name" value="LIPIDTRNSFER"/>
</dbReference>
<dbReference type="SMART" id="SM00499">
    <property type="entry name" value="AAI"/>
    <property type="match status" value="1"/>
</dbReference>
<proteinExistence type="inferred from homology"/>
<feature type="chain" id="PRO_5043428052" description="Bifunctional inhibitor/plant lipid transfer protein/seed storage helical domain-containing protein" evidence="9">
    <location>
        <begin position="25"/>
        <end position="158"/>
    </location>
</feature>
<dbReference type="FunFam" id="1.10.110.10:FF:000001">
    <property type="entry name" value="Bifunctional inhibitor/lipid-transfer protein/seed storage 2S albumin superfamily protein"/>
    <property type="match status" value="1"/>
</dbReference>
<feature type="signal peptide" evidence="9">
    <location>
        <begin position="1"/>
        <end position="24"/>
    </location>
</feature>
<comment type="similarity">
    <text evidence="2">Belongs to the plant LTP family.</text>
</comment>
<keyword evidence="7" id="KW-0449">Lipoprotein</keyword>
<keyword evidence="3" id="KW-0336">GPI-anchor</keyword>
<evidence type="ECO:0000256" key="4">
    <source>
        <dbReference type="ARBA" id="ARBA00022729"/>
    </source>
</evidence>
<evidence type="ECO:0000256" key="7">
    <source>
        <dbReference type="ARBA" id="ARBA00023288"/>
    </source>
</evidence>
<organism evidence="11 12">
    <name type="scientific">Eleusine coracana subsp. coracana</name>
    <dbReference type="NCBI Taxonomy" id="191504"/>
    <lineage>
        <taxon>Eukaryota</taxon>
        <taxon>Viridiplantae</taxon>
        <taxon>Streptophyta</taxon>
        <taxon>Embryophyta</taxon>
        <taxon>Tracheophyta</taxon>
        <taxon>Spermatophyta</taxon>
        <taxon>Magnoliopsida</taxon>
        <taxon>Liliopsida</taxon>
        <taxon>Poales</taxon>
        <taxon>Poaceae</taxon>
        <taxon>PACMAD clade</taxon>
        <taxon>Chloridoideae</taxon>
        <taxon>Cynodonteae</taxon>
        <taxon>Eleusininae</taxon>
        <taxon>Eleusine</taxon>
    </lineage>
</organism>
<sequence>MEARARTCLLAAAAVSLLIAAASAQSGSGDSDCTSALVSLSPCMDYISGNGTAAPSSSCCSQLRTVVQSKPQCLCSALGSGASSSLGGVTIDRERALGLPKACNVQTPPVSDCSKGSGGSGGGSKATPSLPSGGAKLGSSAGLMLGLTVAAVSAVLAA</sequence>
<dbReference type="Proteomes" id="UP001054889">
    <property type="component" value="Unassembled WGS sequence"/>
</dbReference>
<dbReference type="Gene3D" id="1.10.110.10">
    <property type="entry name" value="Plant lipid-transfer and hydrophobic proteins"/>
    <property type="match status" value="1"/>
</dbReference>
<dbReference type="InterPro" id="IPR036312">
    <property type="entry name" value="Bifun_inhib/LTP/seed_sf"/>
</dbReference>
<keyword evidence="5" id="KW-1015">Disulfide bond</keyword>
<evidence type="ECO:0000256" key="6">
    <source>
        <dbReference type="ARBA" id="ARBA00023180"/>
    </source>
</evidence>
<comment type="subcellular location">
    <subcellularLocation>
        <location evidence="1">Cell membrane</location>
        <topology evidence="1">Lipid-anchor</topology>
        <topology evidence="1">GPI-anchor</topology>
    </subcellularLocation>
</comment>
<dbReference type="GO" id="GO:0005886">
    <property type="term" value="C:plasma membrane"/>
    <property type="evidence" value="ECO:0007669"/>
    <property type="project" value="UniProtKB-SubCell"/>
</dbReference>
<dbReference type="InterPro" id="IPR043325">
    <property type="entry name" value="LTSS"/>
</dbReference>